<proteinExistence type="predicted"/>
<accession>A0ABU8RU93</accession>
<protein>
    <submittedName>
        <fullName evidence="1">Uncharacterized protein</fullName>
    </submittedName>
</protein>
<organism evidence="1 2">
    <name type="scientific">Novosphingobium anseongense</name>
    <dbReference type="NCBI Taxonomy" id="3133436"/>
    <lineage>
        <taxon>Bacteria</taxon>
        <taxon>Pseudomonadati</taxon>
        <taxon>Pseudomonadota</taxon>
        <taxon>Alphaproteobacteria</taxon>
        <taxon>Sphingomonadales</taxon>
        <taxon>Sphingomonadaceae</taxon>
        <taxon>Novosphingobium</taxon>
    </lineage>
</organism>
<dbReference type="EMBL" id="JBBHJZ010000001">
    <property type="protein sequence ID" value="MEJ5976281.1"/>
    <property type="molecule type" value="Genomic_DNA"/>
</dbReference>
<evidence type="ECO:0000313" key="2">
    <source>
        <dbReference type="Proteomes" id="UP001361239"/>
    </source>
</evidence>
<dbReference type="RefSeq" id="WP_339586198.1">
    <property type="nucleotide sequence ID" value="NZ_JBBHJZ010000001.1"/>
</dbReference>
<keyword evidence="2" id="KW-1185">Reference proteome</keyword>
<evidence type="ECO:0000313" key="1">
    <source>
        <dbReference type="EMBL" id="MEJ5976281.1"/>
    </source>
</evidence>
<name>A0ABU8RU93_9SPHN</name>
<dbReference type="Proteomes" id="UP001361239">
    <property type="component" value="Unassembled WGS sequence"/>
</dbReference>
<sequence length="73" mass="8040">MNSRAYRVTVTDLAKDADATRSFETTGVEVCEDGSLYLPMVLGAEIVCENDWGSVTVTKLNDRSAERLRSEPV</sequence>
<comment type="caution">
    <text evidence="1">The sequence shown here is derived from an EMBL/GenBank/DDBJ whole genome shotgun (WGS) entry which is preliminary data.</text>
</comment>
<gene>
    <name evidence="1" type="ORF">WG901_06525</name>
</gene>
<reference evidence="1 2" key="1">
    <citation type="submission" date="2024-03" db="EMBL/GenBank/DDBJ databases">
        <authorList>
            <person name="Jo J.-H."/>
        </authorList>
    </citation>
    <scope>NUCLEOTIDE SEQUENCE [LARGE SCALE GENOMIC DNA]</scope>
    <source>
        <strain evidence="1 2">PS1R-30</strain>
    </source>
</reference>